<name>A0A1Y5TB93_9RHOB</name>
<dbReference type="PROSITE" id="PS00356">
    <property type="entry name" value="HTH_LACI_1"/>
    <property type="match status" value="1"/>
</dbReference>
<reference evidence="5 6" key="1">
    <citation type="submission" date="2017-03" db="EMBL/GenBank/DDBJ databases">
        <authorList>
            <person name="Afonso C.L."/>
            <person name="Miller P.J."/>
            <person name="Scott M.A."/>
            <person name="Spackman E."/>
            <person name="Goraichik I."/>
            <person name="Dimitrov K.M."/>
            <person name="Suarez D.L."/>
            <person name="Swayne D.E."/>
        </authorList>
    </citation>
    <scope>NUCLEOTIDE SEQUENCE [LARGE SCALE GENOMIC DNA]</scope>
    <source>
        <strain evidence="5 6">CECT 7971</strain>
    </source>
</reference>
<dbReference type="CDD" id="cd06307">
    <property type="entry name" value="PBP1_sugar_binding"/>
    <property type="match status" value="1"/>
</dbReference>
<dbReference type="InterPro" id="IPR010982">
    <property type="entry name" value="Lambda_DNA-bd_dom_sf"/>
</dbReference>
<dbReference type="Proteomes" id="UP000193307">
    <property type="component" value="Unassembled WGS sequence"/>
</dbReference>
<evidence type="ECO:0000259" key="4">
    <source>
        <dbReference type="PROSITE" id="PS50932"/>
    </source>
</evidence>
<dbReference type="GO" id="GO:0000976">
    <property type="term" value="F:transcription cis-regulatory region binding"/>
    <property type="evidence" value="ECO:0007669"/>
    <property type="project" value="TreeGrafter"/>
</dbReference>
<accession>A0A1Y5TB93</accession>
<keyword evidence="3" id="KW-0804">Transcription</keyword>
<dbReference type="Gene3D" id="3.40.50.2300">
    <property type="match status" value="2"/>
</dbReference>
<evidence type="ECO:0000313" key="6">
    <source>
        <dbReference type="Proteomes" id="UP000193307"/>
    </source>
</evidence>
<evidence type="ECO:0000256" key="3">
    <source>
        <dbReference type="ARBA" id="ARBA00023163"/>
    </source>
</evidence>
<dbReference type="InterPro" id="IPR028082">
    <property type="entry name" value="Peripla_BP_I"/>
</dbReference>
<sequence>MGFHHNHGMAKKTSLEDIAKAANVSIATVDRVVNQRGGVSPKSEAKVLDWAARLNLDRKIFRTSLKSLRIAVLIPPVDNPFFAAVRDAFVALDGSSNTAQIRSYIHTFDPVNMRDAARKIDQLSLEYDGIIVCCPDHPDTSAAATRASLRIPVVTLVNDLPRSGRLAYVGPDNRQIGRVAGELMGRFLGPQGGKVLVMLGHHRISGHQDREMGFRSITRERFPNVEILDIAESDEDSTRAAQIAQHALHNELDIRGIYNVSAGNYQIAQTLIKLGRSEEIVFITHELTTKRCELLKIGLLDAVIDQNPRMEARHAIDVLAHHFKRTEAYQVPDPFTPFEIFLRENCPDLV</sequence>
<keyword evidence="6" id="KW-1185">Reference proteome</keyword>
<dbReference type="Pfam" id="PF00356">
    <property type="entry name" value="LacI"/>
    <property type="match status" value="1"/>
</dbReference>
<dbReference type="EMBL" id="FWFW01000011">
    <property type="protein sequence ID" value="SLN59842.1"/>
    <property type="molecule type" value="Genomic_DNA"/>
</dbReference>
<dbReference type="PANTHER" id="PTHR30146:SF152">
    <property type="entry name" value="TRANSCRIPTIONAL REGULATORY PROTEIN"/>
    <property type="match status" value="1"/>
</dbReference>
<dbReference type="AlphaFoldDB" id="A0A1Y5TB93"/>
<organism evidence="5 6">
    <name type="scientific">Pacificibacter marinus</name>
    <dbReference type="NCBI Taxonomy" id="658057"/>
    <lineage>
        <taxon>Bacteria</taxon>
        <taxon>Pseudomonadati</taxon>
        <taxon>Pseudomonadota</taxon>
        <taxon>Alphaproteobacteria</taxon>
        <taxon>Rhodobacterales</taxon>
        <taxon>Roseobacteraceae</taxon>
        <taxon>Pacificibacter</taxon>
    </lineage>
</organism>
<dbReference type="Gene3D" id="1.10.260.40">
    <property type="entry name" value="lambda repressor-like DNA-binding domains"/>
    <property type="match status" value="1"/>
</dbReference>
<proteinExistence type="predicted"/>
<keyword evidence="1" id="KW-0805">Transcription regulation</keyword>
<dbReference type="PANTHER" id="PTHR30146">
    <property type="entry name" value="LACI-RELATED TRANSCRIPTIONAL REPRESSOR"/>
    <property type="match status" value="1"/>
</dbReference>
<dbReference type="STRING" id="658057.SAMN04488032_111125"/>
<dbReference type="Pfam" id="PF13407">
    <property type="entry name" value="Peripla_BP_4"/>
    <property type="match status" value="1"/>
</dbReference>
<dbReference type="SUPFAM" id="SSF53822">
    <property type="entry name" value="Periplasmic binding protein-like I"/>
    <property type="match status" value="1"/>
</dbReference>
<dbReference type="GO" id="GO:0003700">
    <property type="term" value="F:DNA-binding transcription factor activity"/>
    <property type="evidence" value="ECO:0007669"/>
    <property type="project" value="TreeGrafter"/>
</dbReference>
<evidence type="ECO:0000256" key="1">
    <source>
        <dbReference type="ARBA" id="ARBA00023015"/>
    </source>
</evidence>
<dbReference type="PROSITE" id="PS50932">
    <property type="entry name" value="HTH_LACI_2"/>
    <property type="match status" value="1"/>
</dbReference>
<evidence type="ECO:0000256" key="2">
    <source>
        <dbReference type="ARBA" id="ARBA00023125"/>
    </source>
</evidence>
<dbReference type="SMART" id="SM00354">
    <property type="entry name" value="HTH_LACI"/>
    <property type="match status" value="1"/>
</dbReference>
<protein>
    <submittedName>
        <fullName evidence="5">HTH-type transcriptional regulator DegA</fullName>
    </submittedName>
</protein>
<feature type="domain" description="HTH lacI-type" evidence="4">
    <location>
        <begin position="13"/>
        <end position="67"/>
    </location>
</feature>
<dbReference type="CDD" id="cd01392">
    <property type="entry name" value="HTH_LacI"/>
    <property type="match status" value="1"/>
</dbReference>
<dbReference type="InterPro" id="IPR025997">
    <property type="entry name" value="SBP_2_dom"/>
</dbReference>
<gene>
    <name evidence="5" type="primary">degA_2</name>
    <name evidence="5" type="ORF">PAM7971_03082</name>
</gene>
<evidence type="ECO:0000313" key="5">
    <source>
        <dbReference type="EMBL" id="SLN59842.1"/>
    </source>
</evidence>
<dbReference type="InterPro" id="IPR000843">
    <property type="entry name" value="HTH_LacI"/>
</dbReference>
<dbReference type="OrthoDB" id="9805774at2"/>
<keyword evidence="2" id="KW-0238">DNA-binding</keyword>
<dbReference type="SUPFAM" id="SSF47413">
    <property type="entry name" value="lambda repressor-like DNA-binding domains"/>
    <property type="match status" value="1"/>
</dbReference>